<reference evidence="2 3" key="1">
    <citation type="submission" date="2019-04" db="EMBL/GenBank/DDBJ databases">
        <title>Long-read de novo sequencing of Cupriavidus necator H16.</title>
        <authorList>
            <person name="Little G.T."/>
            <person name="Ehsaan M."/>
            <person name="Arenas-Lopez C."/>
            <person name="Jawed K."/>
            <person name="Winzer K."/>
            <person name="Kovacs K."/>
            <person name="Malys N."/>
            <person name="Minton N.P."/>
        </authorList>
    </citation>
    <scope>NUCLEOTIDE SEQUENCE [LARGE SCALE GENOMIC DNA]</scope>
    <source>
        <strain evidence="2 3">H16</strain>
    </source>
</reference>
<dbReference type="Proteomes" id="UP000296079">
    <property type="component" value="Chromosome 1"/>
</dbReference>
<sequence>MSDQFDNDLMEDLSLDEYASSTDYGDTADDAADHAALQSGLARTASPFDEDGGDDAFTDETDSADMAAAQDTDIGDHIDQMAVWNAFEEEVADGLDAADDDEFLGRLLGGLGRAAGGISRQAGRMQGVARRAGRVAGQVGRVAQAASPTANAAAALARMLGAPNLARGLQTAGRLAGDVSHAARQARRQAGALGTLGGGTQDMLAQISQLLASQASASQGMDAMIDLYANDGIDEALPAAVALATRAAARGLGLSNVAQLSAAGRRQLVRGVASAARELARAGGPGATRALAPLARAATRVARQRQQPPNQAARALRRGLPQAARRVVANPRMLDRLAQPAPPGPMARPTGIGRGVRTIRPRRPRTFHFGGPVTLTVAPR</sequence>
<accession>A0AAE5ZGJ0</accession>
<feature type="compositionally biased region" description="Acidic residues" evidence="1">
    <location>
        <begin position="48"/>
        <end position="60"/>
    </location>
</feature>
<evidence type="ECO:0000256" key="1">
    <source>
        <dbReference type="SAM" id="MobiDB-lite"/>
    </source>
</evidence>
<name>A0AAE5ZGJ0_CUPNH</name>
<evidence type="ECO:0000313" key="2">
    <source>
        <dbReference type="EMBL" id="QCC00875.1"/>
    </source>
</evidence>
<proteinExistence type="predicted"/>
<gene>
    <name evidence="2" type="ORF">E6A55_09925</name>
</gene>
<evidence type="ECO:0000313" key="3">
    <source>
        <dbReference type="Proteomes" id="UP000296079"/>
    </source>
</evidence>
<protein>
    <submittedName>
        <fullName evidence="2">Uncharacterized protein</fullName>
    </submittedName>
</protein>
<dbReference type="AlphaFoldDB" id="A0AAE5ZGJ0"/>
<feature type="region of interest" description="Disordered" evidence="1">
    <location>
        <begin position="336"/>
        <end position="357"/>
    </location>
</feature>
<dbReference type="EMBL" id="CP039287">
    <property type="protein sequence ID" value="QCC00875.1"/>
    <property type="molecule type" value="Genomic_DNA"/>
</dbReference>
<dbReference type="RefSeq" id="WP_136227770.1">
    <property type="nucleotide sequence ID" value="NZ_CP039287.1"/>
</dbReference>
<feature type="region of interest" description="Disordered" evidence="1">
    <location>
        <begin position="20"/>
        <end position="60"/>
    </location>
</feature>
<organism evidence="2 3">
    <name type="scientific">Cupriavidus necator (strain ATCC 17699 / DSM 428 / KCTC 22496 / NCIMB 10442 / H16 / Stanier 337)</name>
    <name type="common">Ralstonia eutropha</name>
    <dbReference type="NCBI Taxonomy" id="381666"/>
    <lineage>
        <taxon>Bacteria</taxon>
        <taxon>Pseudomonadati</taxon>
        <taxon>Pseudomonadota</taxon>
        <taxon>Betaproteobacteria</taxon>
        <taxon>Burkholderiales</taxon>
        <taxon>Burkholderiaceae</taxon>
        <taxon>Cupriavidus</taxon>
    </lineage>
</organism>